<protein>
    <recommendedName>
        <fullName evidence="2">Nuclease SbcCD subunit D</fullName>
    </recommendedName>
</protein>
<dbReference type="InterPro" id="IPR041796">
    <property type="entry name" value="Mre11_N"/>
</dbReference>
<dbReference type="Pfam" id="PF00149">
    <property type="entry name" value="Metallophos"/>
    <property type="match status" value="1"/>
</dbReference>
<keyword evidence="8" id="KW-1185">Reference proteome</keyword>
<evidence type="ECO:0000256" key="1">
    <source>
        <dbReference type="ARBA" id="ARBA00010555"/>
    </source>
</evidence>
<dbReference type="EMBL" id="JAKKUT010000002">
    <property type="protein sequence ID" value="MDG2991571.1"/>
    <property type="molecule type" value="Genomic_DNA"/>
</dbReference>
<organism evidence="7 8">
    <name type="scientific">Candidatus Synechococcus calcipolaris G9</name>
    <dbReference type="NCBI Taxonomy" id="1497997"/>
    <lineage>
        <taxon>Bacteria</taxon>
        <taxon>Bacillati</taxon>
        <taxon>Cyanobacteriota</taxon>
        <taxon>Cyanophyceae</taxon>
        <taxon>Synechococcales</taxon>
        <taxon>Synechococcaceae</taxon>
        <taxon>Synechococcus</taxon>
    </lineage>
</organism>
<evidence type="ECO:0000313" key="7">
    <source>
        <dbReference type="EMBL" id="MDG2991571.1"/>
    </source>
</evidence>
<dbReference type="CDD" id="cd00840">
    <property type="entry name" value="MPP_Mre11_N"/>
    <property type="match status" value="1"/>
</dbReference>
<feature type="domain" description="Calcineurin-like phosphoesterase" evidence="6">
    <location>
        <begin position="3"/>
        <end position="214"/>
    </location>
</feature>
<keyword evidence="4" id="KW-0378">Hydrolase</keyword>
<dbReference type="InterPro" id="IPR004843">
    <property type="entry name" value="Calcineurin-like_PHP"/>
</dbReference>
<dbReference type="Gene3D" id="3.60.21.10">
    <property type="match status" value="1"/>
</dbReference>
<name>A0ABT6F132_9SYNE</name>
<dbReference type="SUPFAM" id="SSF56300">
    <property type="entry name" value="Metallo-dependent phosphatases"/>
    <property type="match status" value="1"/>
</dbReference>
<keyword evidence="3" id="KW-0540">Nuclease</keyword>
<dbReference type="RefSeq" id="WP_277867434.1">
    <property type="nucleotide sequence ID" value="NZ_JAKKUT010000002.1"/>
</dbReference>
<evidence type="ECO:0000256" key="4">
    <source>
        <dbReference type="ARBA" id="ARBA00022801"/>
    </source>
</evidence>
<evidence type="ECO:0000259" key="6">
    <source>
        <dbReference type="Pfam" id="PF00149"/>
    </source>
</evidence>
<comment type="similarity">
    <text evidence="1">Belongs to the SbcD family.</text>
</comment>
<comment type="caution">
    <text evidence="7">The sequence shown here is derived from an EMBL/GenBank/DDBJ whole genome shotgun (WGS) entry which is preliminary data.</text>
</comment>
<gene>
    <name evidence="7" type="ORF">L3556_11610</name>
</gene>
<dbReference type="InterPro" id="IPR050535">
    <property type="entry name" value="DNA_Repair-Maintenance_Comp"/>
</dbReference>
<dbReference type="InterPro" id="IPR029052">
    <property type="entry name" value="Metallo-depent_PP-like"/>
</dbReference>
<dbReference type="GO" id="GO:0004527">
    <property type="term" value="F:exonuclease activity"/>
    <property type="evidence" value="ECO:0007669"/>
    <property type="project" value="UniProtKB-KW"/>
</dbReference>
<reference evidence="7" key="1">
    <citation type="journal article" date="2022" name="Genome Biol. Evol.">
        <title>A New Gene Family Diagnostic for Intracellular Biomineralization of Amorphous Ca Carbonates by Cyanobacteria.</title>
        <authorList>
            <person name="Benzerara K."/>
            <person name="Duprat E."/>
            <person name="Bitard-Feildel T."/>
            <person name="Caumes G."/>
            <person name="Cassier-Chauvat C."/>
            <person name="Chauvat F."/>
            <person name="Dezi M."/>
            <person name="Diop S.I."/>
            <person name="Gaschignard G."/>
            <person name="Gorgen S."/>
            <person name="Gugger M."/>
            <person name="Lopez-Garcia P."/>
            <person name="Millet M."/>
            <person name="Skouri-Panet F."/>
            <person name="Moreira D."/>
            <person name="Callebaut I."/>
        </authorList>
    </citation>
    <scope>NUCLEOTIDE SEQUENCE</scope>
    <source>
        <strain evidence="7">G9</strain>
    </source>
</reference>
<evidence type="ECO:0000256" key="2">
    <source>
        <dbReference type="ARBA" id="ARBA00013365"/>
    </source>
</evidence>
<dbReference type="PANTHER" id="PTHR30337">
    <property type="entry name" value="COMPONENT OF ATP-DEPENDENT DSDNA EXONUCLEASE"/>
    <property type="match status" value="1"/>
</dbReference>
<reference evidence="7" key="2">
    <citation type="submission" date="2022-01" db="EMBL/GenBank/DDBJ databases">
        <authorList>
            <person name="Zivanovic Y."/>
            <person name="Moreira D."/>
            <person name="Lopez-Garcia P."/>
        </authorList>
    </citation>
    <scope>NUCLEOTIDE SEQUENCE</scope>
    <source>
        <strain evidence="7">G9</strain>
    </source>
</reference>
<sequence length="431" mass="48478">MPRFLHVADIHLGFNKYANPKRTLDFFYAFEDALRRYALAPKVDFVVIAGDLFEERTIGPATLSHAELCLGMLHDAGIPVLAIEGNHDYQPYGSGSSWLRYLNSAELLYLLEPDENEDLLPWNPEANCGGYKDLDCGVRVIGSRWYGANAAKAVQSLAEKIEDLPAGPEYTVMLFHHGLEGQIARYRGALRYQELLPLQAAGVNYLALGHIHRYYGVEGWIFNPGSIEANSIAENQAQTPRGVLLVNLDQGAIATELKQDYYQRPIRRFRLEVHPHQTVNEIESGAIALMEQEKEQTKAAIVELQIEGQVGFDRHELAVRQLRECLEQVSEAFIFLLRYDVNSTLFETTATGEDGLPPRCQDIERTVFTDFLAGYARYRDQAVPLALGLMDIKERLIEQQSPEAIYGCVEHLLARDLAKNEIAIPTDETGQ</sequence>
<dbReference type="Proteomes" id="UP001154265">
    <property type="component" value="Unassembled WGS sequence"/>
</dbReference>
<evidence type="ECO:0000256" key="3">
    <source>
        <dbReference type="ARBA" id="ARBA00022722"/>
    </source>
</evidence>
<accession>A0ABT6F132</accession>
<evidence type="ECO:0000256" key="5">
    <source>
        <dbReference type="ARBA" id="ARBA00022839"/>
    </source>
</evidence>
<dbReference type="PANTHER" id="PTHR30337:SF0">
    <property type="entry name" value="NUCLEASE SBCCD SUBUNIT D"/>
    <property type="match status" value="1"/>
</dbReference>
<evidence type="ECO:0000313" key="8">
    <source>
        <dbReference type="Proteomes" id="UP001154265"/>
    </source>
</evidence>
<keyword evidence="5 7" id="KW-0269">Exonuclease</keyword>
<proteinExistence type="inferred from homology"/>